<dbReference type="OMA" id="FIGVCKG"/>
<gene>
    <name evidence="1" type="ORF">TRIUR3_28075</name>
</gene>
<accession>M7ZB45</accession>
<evidence type="ECO:0000313" key="1">
    <source>
        <dbReference type="EMBL" id="EMS57287.1"/>
    </source>
</evidence>
<dbReference type="EMBL" id="KD147404">
    <property type="protein sequence ID" value="EMS57287.1"/>
    <property type="molecule type" value="Genomic_DNA"/>
</dbReference>
<protein>
    <submittedName>
        <fullName evidence="1">Uncharacterized protein</fullName>
    </submittedName>
</protein>
<sequence>MSDDEDVWPRQLRQMVGLRLVGARPGGVRLVGVRHDLRPSCLVGLGTVGVFVVGVAWAALGLDFLTAGYFIGVCKGVHLEGVMVWGHYKKYVNL</sequence>
<dbReference type="AlphaFoldDB" id="M7ZB45"/>
<organism evidence="1">
    <name type="scientific">Triticum urartu</name>
    <name type="common">Red wild einkorn</name>
    <name type="synonym">Crithodium urartu</name>
    <dbReference type="NCBI Taxonomy" id="4572"/>
    <lineage>
        <taxon>Eukaryota</taxon>
        <taxon>Viridiplantae</taxon>
        <taxon>Streptophyta</taxon>
        <taxon>Embryophyta</taxon>
        <taxon>Tracheophyta</taxon>
        <taxon>Spermatophyta</taxon>
        <taxon>Magnoliopsida</taxon>
        <taxon>Liliopsida</taxon>
        <taxon>Poales</taxon>
        <taxon>Poaceae</taxon>
        <taxon>BOP clade</taxon>
        <taxon>Pooideae</taxon>
        <taxon>Triticodae</taxon>
        <taxon>Triticeae</taxon>
        <taxon>Triticinae</taxon>
        <taxon>Triticum</taxon>
    </lineage>
</organism>
<name>M7ZB45_TRIUA</name>
<proteinExistence type="predicted"/>
<reference evidence="1" key="1">
    <citation type="journal article" date="2013" name="Nature">
        <title>Draft genome of the wheat A-genome progenitor Triticum urartu.</title>
        <authorList>
            <person name="Ling H.Q."/>
            <person name="Zhao S."/>
            <person name="Liu D."/>
            <person name="Wang J."/>
            <person name="Sun H."/>
            <person name="Zhang C."/>
            <person name="Fan H."/>
            <person name="Li D."/>
            <person name="Dong L."/>
            <person name="Tao Y."/>
            <person name="Gao C."/>
            <person name="Wu H."/>
            <person name="Li Y."/>
            <person name="Cui Y."/>
            <person name="Guo X."/>
            <person name="Zheng S."/>
            <person name="Wang B."/>
            <person name="Yu K."/>
            <person name="Liang Q."/>
            <person name="Yang W."/>
            <person name="Lou X."/>
            <person name="Chen J."/>
            <person name="Feng M."/>
            <person name="Jian J."/>
            <person name="Zhang X."/>
            <person name="Luo G."/>
            <person name="Jiang Y."/>
            <person name="Liu J."/>
            <person name="Wang Z."/>
            <person name="Sha Y."/>
            <person name="Zhang B."/>
            <person name="Wu H."/>
            <person name="Tang D."/>
            <person name="Shen Q."/>
            <person name="Xue P."/>
            <person name="Zou S."/>
            <person name="Wang X."/>
            <person name="Liu X."/>
            <person name="Wang F."/>
            <person name="Yang Y."/>
            <person name="An X."/>
            <person name="Dong Z."/>
            <person name="Zhang K."/>
            <person name="Zhang X."/>
            <person name="Luo M.C."/>
            <person name="Dvorak J."/>
            <person name="Tong Y."/>
            <person name="Wang J."/>
            <person name="Yang H."/>
            <person name="Li Z."/>
            <person name="Wang D."/>
            <person name="Zhang A."/>
            <person name="Wang J."/>
        </authorList>
    </citation>
    <scope>NUCLEOTIDE SEQUENCE</scope>
</reference>